<dbReference type="Proteomes" id="UP000276215">
    <property type="component" value="Unassembled WGS sequence"/>
</dbReference>
<sequence length="91" mass="10693">MARTWLKCLGLDWKQIRKGVYFDGHERPDVLEEWVQFLNLLDQLNPFLAEFDCEGNIIDKVYPPNCFPGLTISQLIILITHDESTFNTHDR</sequence>
<gene>
    <name evidence="1" type="ORF">L873DRAFT_1931591</name>
</gene>
<protein>
    <submittedName>
        <fullName evidence="1">Uncharacterized protein</fullName>
    </submittedName>
</protein>
<dbReference type="EMBL" id="ML120426">
    <property type="protein sequence ID" value="RPA95419.1"/>
    <property type="molecule type" value="Genomic_DNA"/>
</dbReference>
<dbReference type="PANTHER" id="PTHR35871:SF1">
    <property type="entry name" value="CXC1-LIKE CYSTEINE CLUSTER ASSOCIATED WITH KDZ TRANSPOSASES DOMAIN-CONTAINING PROTEIN"/>
    <property type="match status" value="1"/>
</dbReference>
<accession>A0A3N4JAV2</accession>
<dbReference type="OrthoDB" id="3047997at2759"/>
<dbReference type="AlphaFoldDB" id="A0A3N4JAV2"/>
<name>A0A3N4JAV2_9PEZI</name>
<evidence type="ECO:0000313" key="1">
    <source>
        <dbReference type="EMBL" id="RPA95419.1"/>
    </source>
</evidence>
<dbReference type="PANTHER" id="PTHR35871">
    <property type="entry name" value="EXPRESSED PROTEIN"/>
    <property type="match status" value="1"/>
</dbReference>
<dbReference type="STRING" id="1336337.A0A3N4JAV2"/>
<evidence type="ECO:0000313" key="2">
    <source>
        <dbReference type="Proteomes" id="UP000276215"/>
    </source>
</evidence>
<reference evidence="1 2" key="1">
    <citation type="journal article" date="2018" name="Nat. Ecol. Evol.">
        <title>Pezizomycetes genomes reveal the molecular basis of ectomycorrhizal truffle lifestyle.</title>
        <authorList>
            <person name="Murat C."/>
            <person name="Payen T."/>
            <person name="Noel B."/>
            <person name="Kuo A."/>
            <person name="Morin E."/>
            <person name="Chen J."/>
            <person name="Kohler A."/>
            <person name="Krizsan K."/>
            <person name="Balestrini R."/>
            <person name="Da Silva C."/>
            <person name="Montanini B."/>
            <person name="Hainaut M."/>
            <person name="Levati E."/>
            <person name="Barry K.W."/>
            <person name="Belfiori B."/>
            <person name="Cichocki N."/>
            <person name="Clum A."/>
            <person name="Dockter R.B."/>
            <person name="Fauchery L."/>
            <person name="Guy J."/>
            <person name="Iotti M."/>
            <person name="Le Tacon F."/>
            <person name="Lindquist E.A."/>
            <person name="Lipzen A."/>
            <person name="Malagnac F."/>
            <person name="Mello A."/>
            <person name="Molinier V."/>
            <person name="Miyauchi S."/>
            <person name="Poulain J."/>
            <person name="Riccioni C."/>
            <person name="Rubini A."/>
            <person name="Sitrit Y."/>
            <person name="Splivallo R."/>
            <person name="Traeger S."/>
            <person name="Wang M."/>
            <person name="Zifcakova L."/>
            <person name="Wipf D."/>
            <person name="Zambonelli A."/>
            <person name="Paolocci F."/>
            <person name="Nowrousian M."/>
            <person name="Ottonello S."/>
            <person name="Baldrian P."/>
            <person name="Spatafora J.W."/>
            <person name="Henrissat B."/>
            <person name="Nagy L.G."/>
            <person name="Aury J.M."/>
            <person name="Wincker P."/>
            <person name="Grigoriev I.V."/>
            <person name="Bonfante P."/>
            <person name="Martin F.M."/>
        </authorList>
    </citation>
    <scope>NUCLEOTIDE SEQUENCE [LARGE SCALE GENOMIC DNA]</scope>
    <source>
        <strain evidence="1 2">120613-1</strain>
    </source>
</reference>
<keyword evidence="2" id="KW-1185">Reference proteome</keyword>
<proteinExistence type="predicted"/>
<organism evidence="1 2">
    <name type="scientific">Choiromyces venosus 120613-1</name>
    <dbReference type="NCBI Taxonomy" id="1336337"/>
    <lineage>
        <taxon>Eukaryota</taxon>
        <taxon>Fungi</taxon>
        <taxon>Dikarya</taxon>
        <taxon>Ascomycota</taxon>
        <taxon>Pezizomycotina</taxon>
        <taxon>Pezizomycetes</taxon>
        <taxon>Pezizales</taxon>
        <taxon>Tuberaceae</taxon>
        <taxon>Choiromyces</taxon>
    </lineage>
</organism>